<dbReference type="InterPro" id="IPR050490">
    <property type="entry name" value="Bact_solute-bd_prot1"/>
</dbReference>
<dbReference type="AlphaFoldDB" id="A0A3S2VEC6"/>
<dbReference type="EMBL" id="SACM01000003">
    <property type="protein sequence ID" value="RVT84808.1"/>
    <property type="molecule type" value="Genomic_DNA"/>
</dbReference>
<dbReference type="Gene3D" id="3.40.190.10">
    <property type="entry name" value="Periplasmic binding protein-like II"/>
    <property type="match status" value="2"/>
</dbReference>
<gene>
    <name evidence="3" type="ORF">EOD73_11815</name>
</gene>
<dbReference type="OrthoDB" id="8663148at2"/>
<dbReference type="GO" id="GO:0042597">
    <property type="term" value="C:periplasmic space"/>
    <property type="evidence" value="ECO:0007669"/>
    <property type="project" value="UniProtKB-SubCell"/>
</dbReference>
<dbReference type="PANTHER" id="PTHR43649">
    <property type="entry name" value="ARABINOSE-BINDING PROTEIN-RELATED"/>
    <property type="match status" value="1"/>
</dbReference>
<proteinExistence type="inferred from homology"/>
<evidence type="ECO:0000313" key="3">
    <source>
        <dbReference type="EMBL" id="RVT84808.1"/>
    </source>
</evidence>
<keyword evidence="4" id="KW-1185">Reference proteome</keyword>
<evidence type="ECO:0000313" key="4">
    <source>
        <dbReference type="Proteomes" id="UP000288587"/>
    </source>
</evidence>
<comment type="similarity">
    <text evidence="2">Belongs to the bacterial solute-binding protein 1 family.</text>
</comment>
<dbReference type="Pfam" id="PF01547">
    <property type="entry name" value="SBP_bac_1"/>
    <property type="match status" value="1"/>
</dbReference>
<accession>A0A3S2VEC6</accession>
<comment type="caution">
    <text evidence="3">The sequence shown here is derived from an EMBL/GenBank/DDBJ whole genome shotgun (WGS) entry which is preliminary data.</text>
</comment>
<name>A0A3S2VEC6_9BURK</name>
<evidence type="ECO:0000256" key="2">
    <source>
        <dbReference type="ARBA" id="ARBA00008520"/>
    </source>
</evidence>
<dbReference type="RefSeq" id="WP_127683210.1">
    <property type="nucleotide sequence ID" value="NZ_SACM01000003.1"/>
</dbReference>
<sequence>MTGLRRREHLAWAGGAWAGSAQGQAPAVPLRVLWLVTGGEHRDAVMRVLNGFQAAYPSWAVQPLEMDQADYKARVPQMLLTRPAPADVMFWFAGERLREFVRQGQLEPLGALARADGWARGFQPAVLAEASEQGELYGLPLSTYLWGFFYRRSAFAQWGVTPPRSWPEFLALCRRLQALGVAPLMLGAKDSWAVAGWFDQFNLRLHGREFHGALMRGAIPYTDPRVRASFLAWRQLLELGAFHPRCAELDWRQAVPYVSRKLGAMMLMGGFAAGQFPRAIRDDLGWFPFPALDPKQPPLEEAPLDVLVMPKHASNKAGARALLRHVAQAEVQGAFNESTGMLAPHLQAPAPTVDWMRDSAQALQQARGITQFFDRDAPSAFSGPAMVALQRFVAQPQSLDRVLAQLDSLRLRHYPGAG</sequence>
<dbReference type="InterPro" id="IPR006059">
    <property type="entry name" value="SBP"/>
</dbReference>
<dbReference type="Proteomes" id="UP000288587">
    <property type="component" value="Unassembled WGS sequence"/>
</dbReference>
<comment type="subcellular location">
    <subcellularLocation>
        <location evidence="1">Periplasm</location>
    </subcellularLocation>
</comment>
<dbReference type="SUPFAM" id="SSF53850">
    <property type="entry name" value="Periplasmic binding protein-like II"/>
    <property type="match status" value="1"/>
</dbReference>
<reference evidence="3 4" key="1">
    <citation type="submission" date="2019-01" db="EMBL/GenBank/DDBJ databases">
        <authorList>
            <person name="Chen W.-M."/>
        </authorList>
    </citation>
    <scope>NUCLEOTIDE SEQUENCE [LARGE SCALE GENOMIC DNA]</scope>
    <source>
        <strain evidence="3 4">CCP-18</strain>
    </source>
</reference>
<evidence type="ECO:0000256" key="1">
    <source>
        <dbReference type="ARBA" id="ARBA00004418"/>
    </source>
</evidence>
<protein>
    <submittedName>
        <fullName evidence="3">Carbohydrate ABC transporter substrate-binding protein</fullName>
    </submittedName>
</protein>
<organism evidence="3 4">
    <name type="scientific">Inhella crocodyli</name>
    <dbReference type="NCBI Taxonomy" id="2499851"/>
    <lineage>
        <taxon>Bacteria</taxon>
        <taxon>Pseudomonadati</taxon>
        <taxon>Pseudomonadota</taxon>
        <taxon>Betaproteobacteria</taxon>
        <taxon>Burkholderiales</taxon>
        <taxon>Sphaerotilaceae</taxon>
        <taxon>Inhella</taxon>
    </lineage>
</organism>